<keyword evidence="1" id="KW-0472">Membrane</keyword>
<name>A0A314Z437_PRUYE</name>
<reference evidence="2 3" key="1">
    <citation type="submission" date="2018-02" db="EMBL/GenBank/DDBJ databases">
        <title>Draft genome of wild Prunus yedoensis var. nudiflora.</title>
        <authorList>
            <person name="Baek S."/>
            <person name="Kim J.-H."/>
            <person name="Choi K."/>
            <person name="Kim G.-B."/>
            <person name="Cho A."/>
            <person name="Jang H."/>
            <person name="Shin C.-H."/>
            <person name="Yu H.-J."/>
            <person name="Mun J.-H."/>
        </authorList>
    </citation>
    <scope>NUCLEOTIDE SEQUENCE [LARGE SCALE GENOMIC DNA]</scope>
    <source>
        <strain evidence="3">cv. Jeju island</strain>
        <tissue evidence="2">Leaf</tissue>
    </source>
</reference>
<evidence type="ECO:0000256" key="1">
    <source>
        <dbReference type="SAM" id="Phobius"/>
    </source>
</evidence>
<proteinExistence type="predicted"/>
<organism evidence="2 3">
    <name type="scientific">Prunus yedoensis var. nudiflora</name>
    <dbReference type="NCBI Taxonomy" id="2094558"/>
    <lineage>
        <taxon>Eukaryota</taxon>
        <taxon>Viridiplantae</taxon>
        <taxon>Streptophyta</taxon>
        <taxon>Embryophyta</taxon>
        <taxon>Tracheophyta</taxon>
        <taxon>Spermatophyta</taxon>
        <taxon>Magnoliopsida</taxon>
        <taxon>eudicotyledons</taxon>
        <taxon>Gunneridae</taxon>
        <taxon>Pentapetalae</taxon>
        <taxon>rosids</taxon>
        <taxon>fabids</taxon>
        <taxon>Rosales</taxon>
        <taxon>Rosaceae</taxon>
        <taxon>Amygdaloideae</taxon>
        <taxon>Amygdaleae</taxon>
        <taxon>Prunus</taxon>
    </lineage>
</organism>
<sequence length="99" mass="10340">MVREAYAYGSTTAASNMEMSGGGGDGGVMSNMKPAWLEGLMAETFFGGVGSTRTAGRTRRTFSVCTVALVFAPTASILTVLTLSSSLLVFCVSLWKLLS</sequence>
<keyword evidence="1" id="KW-1133">Transmembrane helix</keyword>
<dbReference type="EMBL" id="PJQY01002101">
    <property type="protein sequence ID" value="PQP96465.1"/>
    <property type="molecule type" value="Genomic_DNA"/>
</dbReference>
<feature type="transmembrane region" description="Helical" evidence="1">
    <location>
        <begin position="62"/>
        <end position="95"/>
    </location>
</feature>
<comment type="caution">
    <text evidence="2">The sequence shown here is derived from an EMBL/GenBank/DDBJ whole genome shotgun (WGS) entry which is preliminary data.</text>
</comment>
<evidence type="ECO:0000313" key="3">
    <source>
        <dbReference type="Proteomes" id="UP000250321"/>
    </source>
</evidence>
<evidence type="ECO:0000313" key="2">
    <source>
        <dbReference type="EMBL" id="PQP96465.1"/>
    </source>
</evidence>
<dbReference type="AlphaFoldDB" id="A0A314Z437"/>
<accession>A0A314Z437</accession>
<keyword evidence="1" id="KW-0812">Transmembrane</keyword>
<keyword evidence="3" id="KW-1185">Reference proteome</keyword>
<dbReference type="Proteomes" id="UP000250321">
    <property type="component" value="Unassembled WGS sequence"/>
</dbReference>
<protein>
    <submittedName>
        <fullName evidence="2">Uncharacterized protein</fullName>
    </submittedName>
</protein>
<gene>
    <name evidence="2" type="ORF">Pyn_15835</name>
</gene>